<evidence type="ECO:0000313" key="1">
    <source>
        <dbReference type="EMBL" id="KAK9239183.1"/>
    </source>
</evidence>
<keyword evidence="2" id="KW-1185">Reference proteome</keyword>
<name>A0ACC3T5H5_LIPKO</name>
<evidence type="ECO:0000313" key="2">
    <source>
        <dbReference type="Proteomes" id="UP001433508"/>
    </source>
</evidence>
<organism evidence="1 2">
    <name type="scientific">Lipomyces kononenkoae</name>
    <name type="common">Yeast</name>
    <dbReference type="NCBI Taxonomy" id="34357"/>
    <lineage>
        <taxon>Eukaryota</taxon>
        <taxon>Fungi</taxon>
        <taxon>Dikarya</taxon>
        <taxon>Ascomycota</taxon>
        <taxon>Saccharomycotina</taxon>
        <taxon>Lipomycetes</taxon>
        <taxon>Lipomycetales</taxon>
        <taxon>Lipomycetaceae</taxon>
        <taxon>Lipomyces</taxon>
    </lineage>
</organism>
<accession>A0ACC3T5H5</accession>
<gene>
    <name evidence="1" type="ORF">V1525DRAFT_356531</name>
</gene>
<sequence length="395" mass="44043">MAKRRHKKRTHVPQPNPVEAHIPQSMVLRIGGSRVGISLSQLVQDVRMIMQPHTAVNLRERKANKLRDYLSMTGPLGVTHLLMFSKTKNNETSLRIAHTPRGPTVHFKVQSYSLCKDIQRVQKHPRVPTTELGTPPLLVLNGFAPAASATTAASKAHLSLLTSMFQNMFPAITASTAALKKIKRVMLVNLDQETGELDVRHYLISTKTLTRRITASTATERKVKKEEDQDETIFKAADHDNDDEIDDRDMEDDDGSDNDDDNEEVDEDQFLPHAPSAAASRAKLQKLLASKKRLSKKIPSLGKTKDIADFLLRDDAGEMSAVTSESEAEDDDMYDDSVLHGAKYRGTTSNEKKAVKLIEIGPRMKLKLVKIQEGLCEGDILYHAYQSSAKVESKK</sequence>
<dbReference type="EMBL" id="MU971348">
    <property type="protein sequence ID" value="KAK9239183.1"/>
    <property type="molecule type" value="Genomic_DNA"/>
</dbReference>
<comment type="caution">
    <text evidence="1">The sequence shown here is derived from an EMBL/GenBank/DDBJ whole genome shotgun (WGS) entry which is preliminary data.</text>
</comment>
<reference evidence="2" key="1">
    <citation type="journal article" date="2024" name="Front. Bioeng. Biotechnol.">
        <title>Genome-scale model development and genomic sequencing of the oleaginous clade Lipomyces.</title>
        <authorList>
            <person name="Czajka J.J."/>
            <person name="Han Y."/>
            <person name="Kim J."/>
            <person name="Mondo S.J."/>
            <person name="Hofstad B.A."/>
            <person name="Robles A."/>
            <person name="Haridas S."/>
            <person name="Riley R."/>
            <person name="LaButti K."/>
            <person name="Pangilinan J."/>
            <person name="Andreopoulos W."/>
            <person name="Lipzen A."/>
            <person name="Yan J."/>
            <person name="Wang M."/>
            <person name="Ng V."/>
            <person name="Grigoriev I.V."/>
            <person name="Spatafora J.W."/>
            <person name="Magnuson J.K."/>
            <person name="Baker S.E."/>
            <person name="Pomraning K.R."/>
        </authorList>
    </citation>
    <scope>NUCLEOTIDE SEQUENCE [LARGE SCALE GENOMIC DNA]</scope>
    <source>
        <strain evidence="2">CBS 7786</strain>
    </source>
</reference>
<proteinExistence type="predicted"/>
<protein>
    <submittedName>
        <fullName evidence="1">Brix domain-containing protein</fullName>
    </submittedName>
</protein>
<dbReference type="Proteomes" id="UP001433508">
    <property type="component" value="Unassembled WGS sequence"/>
</dbReference>